<dbReference type="PANTHER" id="PTHR43031">
    <property type="entry name" value="FAD-DEPENDENT OXIDOREDUCTASE"/>
    <property type="match status" value="1"/>
</dbReference>
<dbReference type="Gene3D" id="3.40.250.10">
    <property type="entry name" value="Rhodanese-like domain"/>
    <property type="match status" value="1"/>
</dbReference>
<name>A0A0W1AH03_9GAMM</name>
<dbReference type="SMART" id="SM00450">
    <property type="entry name" value="RHOD"/>
    <property type="match status" value="1"/>
</dbReference>
<organism evidence="3 4">
    <name type="scientific">Legionella waltersii</name>
    <dbReference type="NCBI Taxonomy" id="66969"/>
    <lineage>
        <taxon>Bacteria</taxon>
        <taxon>Pseudomonadati</taxon>
        <taxon>Pseudomonadota</taxon>
        <taxon>Gammaproteobacteria</taxon>
        <taxon>Legionellales</taxon>
        <taxon>Legionellaceae</taxon>
        <taxon>Legionella</taxon>
    </lineage>
</organism>
<evidence type="ECO:0000259" key="2">
    <source>
        <dbReference type="PROSITE" id="PS50206"/>
    </source>
</evidence>
<evidence type="ECO:0000313" key="3">
    <source>
        <dbReference type="EMBL" id="KTD80526.1"/>
    </source>
</evidence>
<dbReference type="InterPro" id="IPR036873">
    <property type="entry name" value="Rhodanese-like_dom_sf"/>
</dbReference>
<keyword evidence="1" id="KW-1133">Transmembrane helix</keyword>
<dbReference type="PROSITE" id="PS50206">
    <property type="entry name" value="RHODANESE_3"/>
    <property type="match status" value="1"/>
</dbReference>
<dbReference type="InterPro" id="IPR001763">
    <property type="entry name" value="Rhodanese-like_dom"/>
</dbReference>
<feature type="transmembrane region" description="Helical" evidence="1">
    <location>
        <begin position="12"/>
        <end position="30"/>
    </location>
</feature>
<reference evidence="3 4" key="1">
    <citation type="submission" date="2015-11" db="EMBL/GenBank/DDBJ databases">
        <title>Genomic analysis of 38 Legionella species identifies large and diverse effector repertoires.</title>
        <authorList>
            <person name="Burstein D."/>
            <person name="Amaro F."/>
            <person name="Zusman T."/>
            <person name="Lifshitz Z."/>
            <person name="Cohen O."/>
            <person name="Gilbert J.A."/>
            <person name="Pupko T."/>
            <person name="Shuman H.A."/>
            <person name="Segal G."/>
        </authorList>
    </citation>
    <scope>NUCLEOTIDE SEQUENCE [LARGE SCALE GENOMIC DNA]</scope>
    <source>
        <strain evidence="3 4">ATCC 51914</strain>
    </source>
</reference>
<dbReference type="SUPFAM" id="SSF52821">
    <property type="entry name" value="Rhodanese/Cell cycle control phosphatase"/>
    <property type="match status" value="1"/>
</dbReference>
<proteinExistence type="predicted"/>
<dbReference type="AlphaFoldDB" id="A0A0W1AH03"/>
<dbReference type="InterPro" id="IPR050229">
    <property type="entry name" value="GlpE_sulfurtransferase"/>
</dbReference>
<sequence>MEQFGQFVINHWQLWLGFVVVLILFFINEIHSQKTRAKSLSPHKVVDLMNEDKVVLIDIRDKETFKNGHILNSIQTNPEDFDSQKMSKYKNKPIVLICSKGIQSQSLAAKIKTKGFEPLVLGGGLDAWQNADLPLVKGK</sequence>
<keyword evidence="4" id="KW-1185">Reference proteome</keyword>
<dbReference type="Pfam" id="PF00581">
    <property type="entry name" value="Rhodanese"/>
    <property type="match status" value="1"/>
</dbReference>
<comment type="caution">
    <text evidence="3">The sequence shown here is derived from an EMBL/GenBank/DDBJ whole genome shotgun (WGS) entry which is preliminary data.</text>
</comment>
<dbReference type="PATRIC" id="fig|66969.6.peg.1342"/>
<feature type="domain" description="Rhodanese" evidence="2">
    <location>
        <begin position="50"/>
        <end position="137"/>
    </location>
</feature>
<keyword evidence="1" id="KW-0812">Transmembrane</keyword>
<dbReference type="OrthoDB" id="9808735at2"/>
<dbReference type="PANTHER" id="PTHR43031:SF18">
    <property type="entry name" value="RHODANESE-RELATED SULFURTRANSFERASES"/>
    <property type="match status" value="1"/>
</dbReference>
<protein>
    <submittedName>
        <fullName evidence="3">Rhodanese domain-containing protein</fullName>
    </submittedName>
</protein>
<evidence type="ECO:0000313" key="4">
    <source>
        <dbReference type="Proteomes" id="UP000054729"/>
    </source>
</evidence>
<accession>A0A0W1AH03</accession>
<dbReference type="CDD" id="cd00158">
    <property type="entry name" value="RHOD"/>
    <property type="match status" value="1"/>
</dbReference>
<evidence type="ECO:0000256" key="1">
    <source>
        <dbReference type="SAM" id="Phobius"/>
    </source>
</evidence>
<dbReference type="Proteomes" id="UP000054729">
    <property type="component" value="Unassembled WGS sequence"/>
</dbReference>
<gene>
    <name evidence="3" type="ORF">Lwal_1225</name>
</gene>
<dbReference type="EMBL" id="LNZB01000031">
    <property type="protein sequence ID" value="KTD80526.1"/>
    <property type="molecule type" value="Genomic_DNA"/>
</dbReference>
<keyword evidence="1" id="KW-0472">Membrane</keyword>
<dbReference type="RefSeq" id="WP_058479931.1">
    <property type="nucleotide sequence ID" value="NZ_CAAAIQ010000034.1"/>
</dbReference>
<dbReference type="STRING" id="66969.Lwal_1225"/>